<evidence type="ECO:0000313" key="2">
    <source>
        <dbReference type="EMBL" id="KFN92157.1"/>
    </source>
</evidence>
<dbReference type="RefSeq" id="WP_156096356.1">
    <property type="nucleotide sequence ID" value="NZ_JPVT01000058.1"/>
</dbReference>
<reference evidence="2 3" key="1">
    <citation type="submission" date="2014-08" db="EMBL/GenBank/DDBJ databases">
        <title>Genome sequence of Tetragenococcus muriaticus.</title>
        <authorList>
            <person name="Chuea-nongthon C."/>
            <person name="Rodtong S."/>
            <person name="Yongsawatdigul J."/>
            <person name="Steele J.L."/>
            <person name="Liu X.-y."/>
            <person name="Speers J."/>
            <person name="Glasner J.D."/>
            <person name="Neeno-Eckwall E.C."/>
        </authorList>
    </citation>
    <scope>NUCLEOTIDE SEQUENCE [LARGE SCALE GENOMIC DNA]</scope>
    <source>
        <strain evidence="2 3">3MR10-3</strain>
    </source>
</reference>
<comment type="caution">
    <text evidence="2">The sequence shown here is derived from an EMBL/GenBank/DDBJ whole genome shotgun (WGS) entry which is preliminary data.</text>
</comment>
<evidence type="ECO:0000256" key="1">
    <source>
        <dbReference type="SAM" id="Phobius"/>
    </source>
</evidence>
<name>A0A091C7P7_9ENTE</name>
<protein>
    <recommendedName>
        <fullName evidence="4">DUF3310 domain-containing protein</fullName>
    </recommendedName>
</protein>
<dbReference type="Proteomes" id="UP000029381">
    <property type="component" value="Unassembled WGS sequence"/>
</dbReference>
<evidence type="ECO:0008006" key="4">
    <source>
        <dbReference type="Google" id="ProtNLM"/>
    </source>
</evidence>
<gene>
    <name evidence="2" type="ORF">TMU3MR103_0618</name>
</gene>
<evidence type="ECO:0000313" key="3">
    <source>
        <dbReference type="Proteomes" id="UP000029381"/>
    </source>
</evidence>
<keyword evidence="1" id="KW-0812">Transmembrane</keyword>
<proteinExistence type="predicted"/>
<dbReference type="AlphaFoldDB" id="A0A091C7P7"/>
<dbReference type="Pfam" id="PF11753">
    <property type="entry name" value="DUF3310"/>
    <property type="match status" value="1"/>
</dbReference>
<organism evidence="2 3">
    <name type="scientific">Tetragenococcus muriaticus 3MR10-3</name>
    <dbReference type="NCBI Taxonomy" id="1302648"/>
    <lineage>
        <taxon>Bacteria</taxon>
        <taxon>Bacillati</taxon>
        <taxon>Bacillota</taxon>
        <taxon>Bacilli</taxon>
        <taxon>Lactobacillales</taxon>
        <taxon>Enterococcaceae</taxon>
        <taxon>Tetragenococcus</taxon>
    </lineage>
</organism>
<feature type="transmembrane region" description="Helical" evidence="1">
    <location>
        <begin position="6"/>
        <end position="25"/>
    </location>
</feature>
<keyword evidence="1" id="KW-0472">Membrane</keyword>
<sequence length="169" mass="20304">MSAFVIFLLILLGFIIGGLFVSWVFKDDDDTTVRSWKKDDYEEEYYEQLDENTRLLRRNVELRNQISKYKEEERKRLKNGKYLLSRDETCRLMSDNVNHPNHYTQGDIETIDYIKDKLTDEEFRGFVKGNVLKYVSREGLKNGDEDLKKSDWYLNKLIEWIKEQPSRKS</sequence>
<dbReference type="PATRIC" id="fig|1302648.3.peg.600"/>
<dbReference type="InterPro" id="IPR021739">
    <property type="entry name" value="SaV-like"/>
</dbReference>
<accession>A0A091C7P7</accession>
<keyword evidence="1" id="KW-1133">Transmembrane helix</keyword>
<keyword evidence="3" id="KW-1185">Reference proteome</keyword>
<dbReference type="EMBL" id="JPVT01000058">
    <property type="protein sequence ID" value="KFN92157.1"/>
    <property type="molecule type" value="Genomic_DNA"/>
</dbReference>